<dbReference type="FunFam" id="2.60.40.10:FF:000096">
    <property type="entry name" value="filamin-C isoform X2"/>
    <property type="match status" value="1"/>
</dbReference>
<dbReference type="InterPro" id="IPR044801">
    <property type="entry name" value="Filamin"/>
</dbReference>
<dbReference type="InterPro" id="IPR014756">
    <property type="entry name" value="Ig_E-set"/>
</dbReference>
<dbReference type="SMART" id="SM00557">
    <property type="entry name" value="IG_FLMN"/>
    <property type="match status" value="1"/>
</dbReference>
<evidence type="ECO:0000256" key="4">
    <source>
        <dbReference type="SAM" id="SignalP"/>
    </source>
</evidence>
<dbReference type="InterPro" id="IPR017868">
    <property type="entry name" value="Filamin/ABP280_repeat-like"/>
</dbReference>
<keyword evidence="4" id="KW-0732">Signal</keyword>
<name>A0A915KL66_ROMCU</name>
<dbReference type="SUPFAM" id="SSF81296">
    <property type="entry name" value="E set domains"/>
    <property type="match status" value="1"/>
</dbReference>
<dbReference type="Proteomes" id="UP000887565">
    <property type="component" value="Unplaced"/>
</dbReference>
<dbReference type="GO" id="GO:0030036">
    <property type="term" value="P:actin cytoskeleton organization"/>
    <property type="evidence" value="ECO:0007669"/>
    <property type="project" value="InterPro"/>
</dbReference>
<dbReference type="Gene3D" id="2.60.40.10">
    <property type="entry name" value="Immunoglobulins"/>
    <property type="match status" value="1"/>
</dbReference>
<evidence type="ECO:0000256" key="3">
    <source>
        <dbReference type="PROSITE-ProRule" id="PRU00087"/>
    </source>
</evidence>
<feature type="signal peptide" evidence="4">
    <location>
        <begin position="1"/>
        <end position="22"/>
    </location>
</feature>
<dbReference type="GO" id="GO:0051015">
    <property type="term" value="F:actin filament binding"/>
    <property type="evidence" value="ECO:0007669"/>
    <property type="project" value="InterPro"/>
</dbReference>
<evidence type="ECO:0000313" key="6">
    <source>
        <dbReference type="WBParaSite" id="nRc.2.0.1.t39511-RA"/>
    </source>
</evidence>
<accession>A0A915KL66</accession>
<dbReference type="OMA" id="TPCEEIM"/>
<dbReference type="InterPro" id="IPR013783">
    <property type="entry name" value="Ig-like_fold"/>
</dbReference>
<dbReference type="InterPro" id="IPR001298">
    <property type="entry name" value="Filamin/ABP280_rpt"/>
</dbReference>
<evidence type="ECO:0000256" key="1">
    <source>
        <dbReference type="ARBA" id="ARBA00009238"/>
    </source>
</evidence>
<dbReference type="PANTHER" id="PTHR38537">
    <property type="entry name" value="JITTERBUG, ISOFORM N"/>
    <property type="match status" value="1"/>
</dbReference>
<organism evidence="5 6">
    <name type="scientific">Romanomermis culicivorax</name>
    <name type="common">Nematode worm</name>
    <dbReference type="NCBI Taxonomy" id="13658"/>
    <lineage>
        <taxon>Eukaryota</taxon>
        <taxon>Metazoa</taxon>
        <taxon>Ecdysozoa</taxon>
        <taxon>Nematoda</taxon>
        <taxon>Enoplea</taxon>
        <taxon>Dorylaimia</taxon>
        <taxon>Mermithida</taxon>
        <taxon>Mermithoidea</taxon>
        <taxon>Mermithidae</taxon>
        <taxon>Romanomermis</taxon>
    </lineage>
</organism>
<protein>
    <submittedName>
        <fullName evidence="6">Uncharacterized protein</fullName>
    </submittedName>
</protein>
<feature type="chain" id="PRO_5037126644" evidence="4">
    <location>
        <begin position="23"/>
        <end position="145"/>
    </location>
</feature>
<comment type="similarity">
    <text evidence="1">Belongs to the filamin family.</text>
</comment>
<keyword evidence="2" id="KW-0677">Repeat</keyword>
<dbReference type="AlphaFoldDB" id="A0A915KL66"/>
<dbReference type="WBParaSite" id="nRc.2.0.1.t39511-RA">
    <property type="protein sequence ID" value="nRc.2.0.1.t39511-RA"/>
    <property type="gene ID" value="nRc.2.0.1.g39511"/>
</dbReference>
<evidence type="ECO:0000256" key="2">
    <source>
        <dbReference type="ARBA" id="ARBA00022737"/>
    </source>
</evidence>
<evidence type="ECO:0000313" key="5">
    <source>
        <dbReference type="Proteomes" id="UP000887565"/>
    </source>
</evidence>
<sequence length="145" mass="15792">QLFFLILHFILSSEYFVGKTLAGSDFVESAAVQITTVAKTGKGSLMDVPKLRGEASNVQSKGQGLKKGNLARQTQFTIDTSQAGDDILFIGILTSKGPCEEITIKHQGKGLFNVSYVVRERGISYIFVRYGSKDIPGSPFQVEVN</sequence>
<dbReference type="PROSITE" id="PS50194">
    <property type="entry name" value="FILAMIN_REPEAT"/>
    <property type="match status" value="1"/>
</dbReference>
<feature type="repeat" description="Filamin" evidence="3">
    <location>
        <begin position="50"/>
        <end position="144"/>
    </location>
</feature>
<proteinExistence type="inferred from homology"/>
<dbReference type="Pfam" id="PF00630">
    <property type="entry name" value="Filamin"/>
    <property type="match status" value="1"/>
</dbReference>
<keyword evidence="5" id="KW-1185">Reference proteome</keyword>
<reference evidence="6" key="1">
    <citation type="submission" date="2022-11" db="UniProtKB">
        <authorList>
            <consortium name="WormBaseParasite"/>
        </authorList>
    </citation>
    <scope>IDENTIFICATION</scope>
</reference>
<dbReference type="PANTHER" id="PTHR38537:SF8">
    <property type="entry name" value="FILAMIN-A"/>
    <property type="match status" value="1"/>
</dbReference>